<dbReference type="SUPFAM" id="SSF53335">
    <property type="entry name" value="S-adenosyl-L-methionine-dependent methyltransferases"/>
    <property type="match status" value="1"/>
</dbReference>
<proteinExistence type="predicted"/>
<name>A0A6P2VS91_BURL3</name>
<evidence type="ECO:0000313" key="4">
    <source>
        <dbReference type="Proteomes" id="UP000494274"/>
    </source>
</evidence>
<evidence type="ECO:0000259" key="2">
    <source>
        <dbReference type="Pfam" id="PF08241"/>
    </source>
</evidence>
<organism evidence="3 4">
    <name type="scientific">Burkholderia lata (strain ATCC 17760 / DSM 23089 / LMG 22485 / NCIMB 9086 / R18194 / 383)</name>
    <dbReference type="NCBI Taxonomy" id="482957"/>
    <lineage>
        <taxon>Bacteria</taxon>
        <taxon>Pseudomonadati</taxon>
        <taxon>Pseudomonadota</taxon>
        <taxon>Betaproteobacteria</taxon>
        <taxon>Burkholderiales</taxon>
        <taxon>Burkholderiaceae</taxon>
        <taxon>Burkholderia</taxon>
        <taxon>Burkholderia cepacia complex</taxon>
    </lineage>
</organism>
<feature type="coiled-coil region" evidence="1">
    <location>
        <begin position="328"/>
        <end position="355"/>
    </location>
</feature>
<dbReference type="InterPro" id="IPR029063">
    <property type="entry name" value="SAM-dependent_MTases_sf"/>
</dbReference>
<sequence>MHDTAYKIGGLVMDTYLPSIPSKILEIGAQNINGTLRDHSPRNAEYVGLDFVAGDGVDIVITGIGDWSVPDDHFDLVIASSVFEHDNAFWRTFIEMCRKVKPGGHVYVSAPSNGSVHRFPKDYWRFYPDSGLALEGLARSEGFELTLVESFVAEREADAWNDFCAVFRRGPCDAELNLDFVHNKVRCTNALNWRSSLIVDSMEATEDMRLLRQARDETEQAVAHHRAFEARLAELADQKAASEKHLHIQIGGLTQFVQERDQQLEAQGGQLRVLTETLDKERAESTLAQRAFEARLADLAAKKASTEAGLQTRIDELTALVQARDQHLSEQESQLLALTEKLEQEQVDAAALQRAIEARHVEFGAEKTASEARLQERIGDLVQLIREHDEHLDEQSRQLQALTSELATERSGATARQGSFEAALAELAVQKAASDDRLQERFREIGGLTRLIQERDHHIHERDLRIQERDHHIQERDHQIAELRTQLQGMMSERAREHMGATEMQLALEARLAELAAQKTTSEERLHERFREIGGLTRLIVERDQFIQMRDQQVSGLKMQIEWLCRVVSVLTKGFSTSSKARALAWLPTYFSHKSQKLSLKEQGLFDSDDYVATYPDVLEGGADPLRHYINHGINEGRVIKKGVRL</sequence>
<dbReference type="EMBL" id="CABVQI010000008">
    <property type="protein sequence ID" value="VWC84214.1"/>
    <property type="molecule type" value="Genomic_DNA"/>
</dbReference>
<accession>A0A6P2VS91</accession>
<gene>
    <name evidence="3" type="ORF">BLA18112_02848</name>
</gene>
<dbReference type="Gene3D" id="3.40.50.150">
    <property type="entry name" value="Vaccinia Virus protein VP39"/>
    <property type="match status" value="1"/>
</dbReference>
<dbReference type="Proteomes" id="UP000494274">
    <property type="component" value="Unassembled WGS sequence"/>
</dbReference>
<dbReference type="CDD" id="cd02440">
    <property type="entry name" value="AdoMet_MTases"/>
    <property type="match status" value="1"/>
</dbReference>
<evidence type="ECO:0000313" key="3">
    <source>
        <dbReference type="EMBL" id="VWC84214.1"/>
    </source>
</evidence>
<dbReference type="AlphaFoldDB" id="A0A6P2VS91"/>
<dbReference type="Pfam" id="PF08241">
    <property type="entry name" value="Methyltransf_11"/>
    <property type="match status" value="1"/>
</dbReference>
<reference evidence="3 4" key="1">
    <citation type="submission" date="2019-09" db="EMBL/GenBank/DDBJ databases">
        <authorList>
            <person name="Depoorter E."/>
        </authorList>
    </citation>
    <scope>NUCLEOTIDE SEQUENCE [LARGE SCALE GENOMIC DNA]</scope>
    <source>
        <strain evidence="3">R-18112</strain>
    </source>
</reference>
<keyword evidence="1" id="KW-0175">Coiled coil</keyword>
<dbReference type="InterPro" id="IPR013216">
    <property type="entry name" value="Methyltransf_11"/>
</dbReference>
<protein>
    <recommendedName>
        <fullName evidence="2">Methyltransferase type 11 domain-containing protein</fullName>
    </recommendedName>
</protein>
<feature type="domain" description="Methyltransferase type 11" evidence="2">
    <location>
        <begin position="57"/>
        <end position="107"/>
    </location>
</feature>
<evidence type="ECO:0000256" key="1">
    <source>
        <dbReference type="SAM" id="Coils"/>
    </source>
</evidence>